<dbReference type="AlphaFoldDB" id="A0A127BAI6"/>
<organism evidence="1 2">
    <name type="scientific">Pyrococcus kukulkanii</name>
    <dbReference type="NCBI Taxonomy" id="1609559"/>
    <lineage>
        <taxon>Archaea</taxon>
        <taxon>Methanobacteriati</taxon>
        <taxon>Methanobacteriota</taxon>
        <taxon>Thermococci</taxon>
        <taxon>Thermococcales</taxon>
        <taxon>Thermococcaceae</taxon>
        <taxon>Pyrococcus</taxon>
    </lineage>
</organism>
<reference evidence="2" key="1">
    <citation type="submission" date="2015-02" db="EMBL/GenBank/DDBJ databases">
        <title>Pyrococcus kukulkanii sp. nov., a novel hyperthermophilic archaeon isolated from a deep-sea hydrothermal vent at the Guaymas Basin.</title>
        <authorList>
            <person name="Oger P.M."/>
            <person name="Callac N."/>
            <person name="Jebbar M."/>
            <person name="Godfroy A."/>
        </authorList>
    </citation>
    <scope>NUCLEOTIDE SEQUENCE [LARGE SCALE GENOMIC DNA]</scope>
    <source>
        <strain evidence="2">NCB100</strain>
    </source>
</reference>
<accession>A0A127BAI6</accession>
<proteinExistence type="predicted"/>
<reference evidence="1 2" key="2">
    <citation type="journal article" date="2016" name="Int. J. Syst. Evol. Microbiol.">
        <title>Pyrococcus kukulkanii sp. nov., a hyperthermophilic, piezophilic archaeon isolated from a deep-sea hydrothermal vent.</title>
        <authorList>
            <person name="Callac N."/>
            <person name="Oger P."/>
            <person name="Lesongeur F."/>
            <person name="Rattray J.E."/>
            <person name="Vannier P."/>
            <person name="Michoud G."/>
            <person name="Beauverger M."/>
            <person name="Gayet N."/>
            <person name="Rouxel O."/>
            <person name="Jebbar M."/>
            <person name="Godfroy A."/>
        </authorList>
    </citation>
    <scope>NUCLEOTIDE SEQUENCE [LARGE SCALE GENOMIC DNA]</scope>
    <source>
        <strain evidence="1 2">NCB100</strain>
    </source>
</reference>
<gene>
    <name evidence="1" type="ORF">TQ32_07050</name>
</gene>
<dbReference type="RefSeq" id="WP_068322789.1">
    <property type="nucleotide sequence ID" value="NZ_CP010835.1"/>
</dbReference>
<dbReference type="EMBL" id="CP010835">
    <property type="protein sequence ID" value="AMM54257.1"/>
    <property type="molecule type" value="Genomic_DNA"/>
</dbReference>
<evidence type="ECO:0000313" key="2">
    <source>
        <dbReference type="Proteomes" id="UP000070587"/>
    </source>
</evidence>
<dbReference type="PATRIC" id="fig|1609559.3.peg.1483"/>
<dbReference type="Proteomes" id="UP000070587">
    <property type="component" value="Chromosome"/>
</dbReference>
<dbReference type="KEGG" id="pyc:TQ32_07050"/>
<dbReference type="STRING" id="1609559.TQ32_07050"/>
<dbReference type="OrthoDB" id="100827at2157"/>
<sequence>MTDIMLMINDRKVIVAKSKMFEILAEFEVDELAELLQYRYATPWNHGKDILEKLLYILEDILYLYSKDPELPKEEVVRDVKLRIHAKVNK</sequence>
<protein>
    <submittedName>
        <fullName evidence="1">Uncharacterized protein</fullName>
    </submittedName>
</protein>
<name>A0A127BAI6_9EURY</name>
<evidence type="ECO:0000313" key="1">
    <source>
        <dbReference type="EMBL" id="AMM54257.1"/>
    </source>
</evidence>
<dbReference type="GeneID" id="28491579"/>